<evidence type="ECO:0008006" key="3">
    <source>
        <dbReference type="Google" id="ProtNLM"/>
    </source>
</evidence>
<gene>
    <name evidence="1" type="ORF">GCM10008942_08680</name>
</gene>
<proteinExistence type="predicted"/>
<name>A0ABN1EAJ9_9PROT</name>
<evidence type="ECO:0000313" key="2">
    <source>
        <dbReference type="Proteomes" id="UP001499951"/>
    </source>
</evidence>
<comment type="caution">
    <text evidence="1">The sequence shown here is derived from an EMBL/GenBank/DDBJ whole genome shotgun (WGS) entry which is preliminary data.</text>
</comment>
<dbReference type="RefSeq" id="WP_166932363.1">
    <property type="nucleotide sequence ID" value="NZ_BAAADD010000002.1"/>
</dbReference>
<evidence type="ECO:0000313" key="1">
    <source>
        <dbReference type="EMBL" id="GAA0562517.1"/>
    </source>
</evidence>
<sequence>MAEIGDWLESLNSAYTKDETLAFESPILKEACAAWSRVGGIPPRSAFTPRSSKAFLGNLIIFERKGGSFLIRLMGTRISTVLGEMQGKTVDDALPPEVAKRWKIVLSEILDRAKPVRVVKRVAFNDLHYLEAELFLAPLLDAEGQPTMLFVVAAFRSGVAPSRKFGDLIADGC</sequence>
<organism evidence="1 2">
    <name type="scientific">Rhizomicrobium electricum</name>
    <dbReference type="NCBI Taxonomy" id="480070"/>
    <lineage>
        <taxon>Bacteria</taxon>
        <taxon>Pseudomonadati</taxon>
        <taxon>Pseudomonadota</taxon>
        <taxon>Alphaproteobacteria</taxon>
        <taxon>Micropepsales</taxon>
        <taxon>Micropepsaceae</taxon>
        <taxon>Rhizomicrobium</taxon>
    </lineage>
</organism>
<dbReference type="InterPro" id="IPR035965">
    <property type="entry name" value="PAS-like_dom_sf"/>
</dbReference>
<dbReference type="InterPro" id="IPR009922">
    <property type="entry name" value="DUF1457"/>
</dbReference>
<dbReference type="EMBL" id="BAAADD010000002">
    <property type="protein sequence ID" value="GAA0562517.1"/>
    <property type="molecule type" value="Genomic_DNA"/>
</dbReference>
<dbReference type="Pfam" id="PF07310">
    <property type="entry name" value="PAS_5"/>
    <property type="match status" value="1"/>
</dbReference>
<dbReference type="SUPFAM" id="SSF55785">
    <property type="entry name" value="PYP-like sensor domain (PAS domain)"/>
    <property type="match status" value="1"/>
</dbReference>
<reference evidence="1 2" key="1">
    <citation type="journal article" date="2019" name="Int. J. Syst. Evol. Microbiol.">
        <title>The Global Catalogue of Microorganisms (GCM) 10K type strain sequencing project: providing services to taxonomists for standard genome sequencing and annotation.</title>
        <authorList>
            <consortium name="The Broad Institute Genomics Platform"/>
            <consortium name="The Broad Institute Genome Sequencing Center for Infectious Disease"/>
            <person name="Wu L."/>
            <person name="Ma J."/>
        </authorList>
    </citation>
    <scope>NUCLEOTIDE SEQUENCE [LARGE SCALE GENOMIC DNA]</scope>
    <source>
        <strain evidence="1 2">JCM 15089</strain>
    </source>
</reference>
<accession>A0ABN1EAJ9</accession>
<dbReference type="Proteomes" id="UP001499951">
    <property type="component" value="Unassembled WGS sequence"/>
</dbReference>
<protein>
    <recommendedName>
        <fullName evidence="3">PAS domain-containing protein</fullName>
    </recommendedName>
</protein>
<keyword evidence="2" id="KW-1185">Reference proteome</keyword>